<gene>
    <name evidence="3" type="ORF">AQUCO_04300046v1</name>
</gene>
<organism evidence="3 4">
    <name type="scientific">Aquilegia coerulea</name>
    <name type="common">Rocky mountain columbine</name>
    <dbReference type="NCBI Taxonomy" id="218851"/>
    <lineage>
        <taxon>Eukaryota</taxon>
        <taxon>Viridiplantae</taxon>
        <taxon>Streptophyta</taxon>
        <taxon>Embryophyta</taxon>
        <taxon>Tracheophyta</taxon>
        <taxon>Spermatophyta</taxon>
        <taxon>Magnoliopsida</taxon>
        <taxon>Ranunculales</taxon>
        <taxon>Ranunculaceae</taxon>
        <taxon>Thalictroideae</taxon>
        <taxon>Aquilegia</taxon>
    </lineage>
</organism>
<dbReference type="EMBL" id="KZ305060">
    <property type="protein sequence ID" value="PIA32845.1"/>
    <property type="molecule type" value="Genomic_DNA"/>
</dbReference>
<dbReference type="InterPro" id="IPR011074">
    <property type="entry name" value="CRAL/TRIO_N_dom"/>
</dbReference>
<dbReference type="PANTHER" id="PTHR46277">
    <property type="entry name" value="OS03G0850700 PROTEIN"/>
    <property type="match status" value="1"/>
</dbReference>
<dbReference type="SMART" id="SM01100">
    <property type="entry name" value="CRAL_TRIO_N"/>
    <property type="match status" value="1"/>
</dbReference>
<feature type="region of interest" description="Disordered" evidence="1">
    <location>
        <begin position="1"/>
        <end position="20"/>
    </location>
</feature>
<dbReference type="InterPro" id="IPR036865">
    <property type="entry name" value="CRAL-TRIO_dom_sf"/>
</dbReference>
<evidence type="ECO:0000256" key="1">
    <source>
        <dbReference type="SAM" id="MobiDB-lite"/>
    </source>
</evidence>
<evidence type="ECO:0000313" key="4">
    <source>
        <dbReference type="Proteomes" id="UP000230069"/>
    </source>
</evidence>
<keyword evidence="4" id="KW-1185">Reference proteome</keyword>
<proteinExistence type="predicted"/>
<evidence type="ECO:0000313" key="3">
    <source>
        <dbReference type="EMBL" id="PIA32845.1"/>
    </source>
</evidence>
<dbReference type="InterPro" id="IPR036273">
    <property type="entry name" value="CRAL/TRIO_N_dom_sf"/>
</dbReference>
<protein>
    <recommendedName>
        <fullName evidence="2">CRAL/TRIO N-terminal domain-containing protein</fullName>
    </recommendedName>
</protein>
<sequence length="145" mass="16729">MESFNHNGEAEVKEGNKMKNINEKEQHQLGLMRAFVESQDPSSKEVDDKTLKRFLCARDLNVEKASAMFLKYLKWRRAFIPNGFISESEISNELAQKKMFVQGHDKEGRPIGVVFGAKHFPNKAKGGLDEFKRFVVYILEKMCSR</sequence>
<evidence type="ECO:0000259" key="2">
    <source>
        <dbReference type="SMART" id="SM01100"/>
    </source>
</evidence>
<dbReference type="PANTHER" id="PTHR46277:SF3">
    <property type="entry name" value="BINDING PROTEIN, PUTATIVE-RELATED"/>
    <property type="match status" value="1"/>
</dbReference>
<feature type="domain" description="CRAL/TRIO N-terminal" evidence="2">
    <location>
        <begin position="47"/>
        <end position="72"/>
    </location>
</feature>
<accession>A0A2G5CNG2</accession>
<feature type="compositionally biased region" description="Basic and acidic residues" evidence="1">
    <location>
        <begin position="8"/>
        <end position="20"/>
    </location>
</feature>
<name>A0A2G5CNG2_AQUCA</name>
<dbReference type="Gene3D" id="3.40.525.10">
    <property type="entry name" value="CRAL-TRIO lipid binding domain"/>
    <property type="match status" value="1"/>
</dbReference>
<dbReference type="SUPFAM" id="SSF52087">
    <property type="entry name" value="CRAL/TRIO domain"/>
    <property type="match status" value="1"/>
</dbReference>
<dbReference type="InParanoid" id="A0A2G5CNG2"/>
<dbReference type="AlphaFoldDB" id="A0A2G5CNG2"/>
<dbReference type="SUPFAM" id="SSF46938">
    <property type="entry name" value="CRAL/TRIO N-terminal domain"/>
    <property type="match status" value="1"/>
</dbReference>
<dbReference type="Proteomes" id="UP000230069">
    <property type="component" value="Unassembled WGS sequence"/>
</dbReference>
<dbReference type="OrthoDB" id="1434354at2759"/>
<reference evidence="3 4" key="1">
    <citation type="submission" date="2017-09" db="EMBL/GenBank/DDBJ databases">
        <title>WGS assembly of Aquilegia coerulea Goldsmith.</title>
        <authorList>
            <person name="Hodges S."/>
            <person name="Kramer E."/>
            <person name="Nordborg M."/>
            <person name="Tomkins J."/>
            <person name="Borevitz J."/>
            <person name="Derieg N."/>
            <person name="Yan J."/>
            <person name="Mihaltcheva S."/>
            <person name="Hayes R.D."/>
            <person name="Rokhsar D."/>
        </authorList>
    </citation>
    <scope>NUCLEOTIDE SEQUENCE [LARGE SCALE GENOMIC DNA]</scope>
    <source>
        <strain evidence="4">cv. Goldsmith</strain>
    </source>
</reference>